<dbReference type="PANTHER" id="PTHR46028">
    <property type="entry name" value="KYNURENINE 3-MONOOXYGENASE"/>
    <property type="match status" value="1"/>
</dbReference>
<keyword evidence="3" id="KW-0274">FAD</keyword>
<gene>
    <name evidence="8" type="primary">ORF102893</name>
</gene>
<accession>A0A0B7A8H5</accession>
<feature type="non-terminal residue" evidence="8">
    <location>
        <position position="1"/>
    </location>
</feature>
<dbReference type="PRINTS" id="PR00420">
    <property type="entry name" value="RNGMNOXGNASE"/>
</dbReference>
<protein>
    <recommendedName>
        <fullName evidence="7">FAD-binding domain-containing protein</fullName>
    </recommendedName>
</protein>
<organism evidence="8">
    <name type="scientific">Arion vulgaris</name>
    <dbReference type="NCBI Taxonomy" id="1028688"/>
    <lineage>
        <taxon>Eukaryota</taxon>
        <taxon>Metazoa</taxon>
        <taxon>Spiralia</taxon>
        <taxon>Lophotrochozoa</taxon>
        <taxon>Mollusca</taxon>
        <taxon>Gastropoda</taxon>
        <taxon>Heterobranchia</taxon>
        <taxon>Euthyneura</taxon>
        <taxon>Panpulmonata</taxon>
        <taxon>Eupulmonata</taxon>
        <taxon>Stylommatophora</taxon>
        <taxon>Helicina</taxon>
        <taxon>Arionoidea</taxon>
        <taxon>Arionidae</taxon>
        <taxon>Arion</taxon>
    </lineage>
</organism>
<evidence type="ECO:0000256" key="1">
    <source>
        <dbReference type="ARBA" id="ARBA00001974"/>
    </source>
</evidence>
<evidence type="ECO:0000256" key="3">
    <source>
        <dbReference type="ARBA" id="ARBA00022827"/>
    </source>
</evidence>
<feature type="domain" description="FAD-binding" evidence="7">
    <location>
        <begin position="59"/>
        <end position="135"/>
    </location>
</feature>
<dbReference type="AlphaFoldDB" id="A0A0B7A8H5"/>
<sequence length="173" mass="19823">QEYTKDKMDTSMLHMWPRHDFMMLALPNIDGSFCGNLFMVKEDMQRVMRDDKALLEFCNEHFRDVLDIIGKDGLVNDFQPCSSFSPYCLTSTKCAPYHAWNKVVIIGDAAHTVVPFYGQGMNAGFQDCQVLMQILDGHALNKGDLPKALQMFQKHNAKMVMRLLIWLLNIITS</sequence>
<dbReference type="GO" id="GO:0070189">
    <property type="term" value="P:kynurenine metabolic process"/>
    <property type="evidence" value="ECO:0007669"/>
    <property type="project" value="TreeGrafter"/>
</dbReference>
<comment type="cofactor">
    <cofactor evidence="1">
        <name>FAD</name>
        <dbReference type="ChEBI" id="CHEBI:57692"/>
    </cofactor>
</comment>
<proteinExistence type="predicted"/>
<evidence type="ECO:0000259" key="7">
    <source>
        <dbReference type="Pfam" id="PF01494"/>
    </source>
</evidence>
<dbReference type="Pfam" id="PF01494">
    <property type="entry name" value="FAD_binding_3"/>
    <property type="match status" value="1"/>
</dbReference>
<keyword evidence="6" id="KW-0503">Monooxygenase</keyword>
<evidence type="ECO:0000313" key="8">
    <source>
        <dbReference type="EMBL" id="CEK77073.1"/>
    </source>
</evidence>
<evidence type="ECO:0000256" key="2">
    <source>
        <dbReference type="ARBA" id="ARBA00022630"/>
    </source>
</evidence>
<reference evidence="8" key="1">
    <citation type="submission" date="2014-12" db="EMBL/GenBank/DDBJ databases">
        <title>Insight into the proteome of Arion vulgaris.</title>
        <authorList>
            <person name="Aradska J."/>
            <person name="Bulat T."/>
            <person name="Smidak R."/>
            <person name="Sarate P."/>
            <person name="Gangsoo J."/>
            <person name="Sialana F."/>
            <person name="Bilban M."/>
            <person name="Lubec G."/>
        </authorList>
    </citation>
    <scope>NUCLEOTIDE SEQUENCE</scope>
    <source>
        <tissue evidence="8">Skin</tissue>
    </source>
</reference>
<dbReference type="PANTHER" id="PTHR46028:SF2">
    <property type="entry name" value="KYNURENINE 3-MONOOXYGENASE"/>
    <property type="match status" value="1"/>
</dbReference>
<evidence type="ECO:0000256" key="5">
    <source>
        <dbReference type="ARBA" id="ARBA00023002"/>
    </source>
</evidence>
<name>A0A0B7A8H5_9EUPU</name>
<dbReference type="GO" id="GO:0071949">
    <property type="term" value="F:FAD binding"/>
    <property type="evidence" value="ECO:0007669"/>
    <property type="project" value="InterPro"/>
</dbReference>
<dbReference type="SUPFAM" id="SSF51905">
    <property type="entry name" value="FAD/NAD(P)-binding domain"/>
    <property type="match status" value="1"/>
</dbReference>
<dbReference type="GO" id="GO:0004502">
    <property type="term" value="F:kynurenine 3-monooxygenase activity"/>
    <property type="evidence" value="ECO:0007669"/>
    <property type="project" value="TreeGrafter"/>
</dbReference>
<feature type="non-terminal residue" evidence="8">
    <location>
        <position position="173"/>
    </location>
</feature>
<keyword evidence="2" id="KW-0285">Flavoprotein</keyword>
<dbReference type="InterPro" id="IPR002938">
    <property type="entry name" value="FAD-bd"/>
</dbReference>
<evidence type="ECO:0000256" key="4">
    <source>
        <dbReference type="ARBA" id="ARBA00022857"/>
    </source>
</evidence>
<keyword evidence="4" id="KW-0521">NADP</keyword>
<evidence type="ECO:0000256" key="6">
    <source>
        <dbReference type="ARBA" id="ARBA00023033"/>
    </source>
</evidence>
<dbReference type="GO" id="GO:0005741">
    <property type="term" value="C:mitochondrial outer membrane"/>
    <property type="evidence" value="ECO:0007669"/>
    <property type="project" value="TreeGrafter"/>
</dbReference>
<dbReference type="EMBL" id="HACG01030208">
    <property type="protein sequence ID" value="CEK77073.1"/>
    <property type="molecule type" value="Transcribed_RNA"/>
</dbReference>
<dbReference type="InterPro" id="IPR036188">
    <property type="entry name" value="FAD/NAD-bd_sf"/>
</dbReference>
<keyword evidence="5" id="KW-0560">Oxidoreductase</keyword>
<dbReference type="Gene3D" id="3.50.50.60">
    <property type="entry name" value="FAD/NAD(P)-binding domain"/>
    <property type="match status" value="1"/>
</dbReference>